<dbReference type="Proteomes" id="UP001645859">
    <property type="component" value="Unassembled WGS sequence"/>
</dbReference>
<comment type="caution">
    <text evidence="5">The sequence shown here is derived from an EMBL/GenBank/DDBJ whole genome shotgun (WGS) entry which is preliminary data.</text>
</comment>
<evidence type="ECO:0000313" key="6">
    <source>
        <dbReference type="Proteomes" id="UP001645859"/>
    </source>
</evidence>
<dbReference type="EMBL" id="QYAC01000005">
    <property type="protein sequence ID" value="MBL3679602.1"/>
    <property type="molecule type" value="Genomic_DNA"/>
</dbReference>
<evidence type="ECO:0000313" key="5">
    <source>
        <dbReference type="EMBL" id="MBL3679602.1"/>
    </source>
</evidence>
<gene>
    <name evidence="5" type="ORF">D3230_09910</name>
</gene>
<dbReference type="RefSeq" id="WP_202344891.1">
    <property type="nucleotide sequence ID" value="NZ_BAAAPI010000014.1"/>
</dbReference>
<keyword evidence="1" id="KW-0805">Transcription regulation</keyword>
<protein>
    <submittedName>
        <fullName evidence="5">LacI family transcriptional regulator</fullName>
    </submittedName>
</protein>
<reference evidence="5 6" key="1">
    <citation type="submission" date="2018-09" db="EMBL/GenBank/DDBJ databases">
        <title>Comparative genomics of Leucobacter spp.</title>
        <authorList>
            <person name="Reis A.C."/>
            <person name="Kolvenbach B.A."/>
            <person name="Corvini P.F.X."/>
            <person name="Nunes O.C."/>
        </authorList>
    </citation>
    <scope>NUCLEOTIDE SEQUENCE [LARGE SCALE GENOMIC DNA]</scope>
    <source>
        <strain evidence="5 6">TAN 31504</strain>
    </source>
</reference>
<dbReference type="PROSITE" id="PS50932">
    <property type="entry name" value="HTH_LACI_2"/>
    <property type="match status" value="1"/>
</dbReference>
<dbReference type="Gene3D" id="3.40.50.2300">
    <property type="match status" value="1"/>
</dbReference>
<name>A0ABS1SGA6_9MICO</name>
<dbReference type="PANTHER" id="PTHR30146">
    <property type="entry name" value="LACI-RELATED TRANSCRIPTIONAL REPRESSOR"/>
    <property type="match status" value="1"/>
</dbReference>
<dbReference type="InterPro" id="IPR000843">
    <property type="entry name" value="HTH_LacI"/>
</dbReference>
<dbReference type="InterPro" id="IPR010982">
    <property type="entry name" value="Lambda_DNA-bd_dom_sf"/>
</dbReference>
<dbReference type="PANTHER" id="PTHR30146:SF153">
    <property type="entry name" value="LACTOSE OPERON REPRESSOR"/>
    <property type="match status" value="1"/>
</dbReference>
<keyword evidence="2" id="KW-0238">DNA-binding</keyword>
<feature type="domain" description="HTH lacI-type" evidence="4">
    <location>
        <begin position="6"/>
        <end position="60"/>
    </location>
</feature>
<dbReference type="CDD" id="cd01392">
    <property type="entry name" value="HTH_LacI"/>
    <property type="match status" value="1"/>
</dbReference>
<keyword evidence="3" id="KW-0804">Transcription</keyword>
<dbReference type="SUPFAM" id="SSF47413">
    <property type="entry name" value="lambda repressor-like DNA-binding domains"/>
    <property type="match status" value="1"/>
</dbReference>
<dbReference type="InterPro" id="IPR028082">
    <property type="entry name" value="Peripla_BP_I"/>
</dbReference>
<evidence type="ECO:0000259" key="4">
    <source>
        <dbReference type="PROSITE" id="PS50932"/>
    </source>
</evidence>
<dbReference type="SMART" id="SM00354">
    <property type="entry name" value="HTH_LACI"/>
    <property type="match status" value="1"/>
</dbReference>
<evidence type="ECO:0000256" key="1">
    <source>
        <dbReference type="ARBA" id="ARBA00023015"/>
    </source>
</evidence>
<evidence type="ECO:0000256" key="3">
    <source>
        <dbReference type="ARBA" id="ARBA00023163"/>
    </source>
</evidence>
<dbReference type="SUPFAM" id="SSF53822">
    <property type="entry name" value="Periplasmic binding protein-like I"/>
    <property type="match status" value="1"/>
</dbReference>
<proteinExistence type="predicted"/>
<evidence type="ECO:0000256" key="2">
    <source>
        <dbReference type="ARBA" id="ARBA00023125"/>
    </source>
</evidence>
<keyword evidence="6" id="KW-1185">Reference proteome</keyword>
<dbReference type="Gene3D" id="1.10.260.40">
    <property type="entry name" value="lambda repressor-like DNA-binding domains"/>
    <property type="match status" value="1"/>
</dbReference>
<dbReference type="Pfam" id="PF00356">
    <property type="entry name" value="LacI"/>
    <property type="match status" value="1"/>
</dbReference>
<organism evidence="5 6">
    <name type="scientific">Leucobacter chromiireducens subsp. solipictus</name>
    <dbReference type="NCBI Taxonomy" id="398235"/>
    <lineage>
        <taxon>Bacteria</taxon>
        <taxon>Bacillati</taxon>
        <taxon>Actinomycetota</taxon>
        <taxon>Actinomycetes</taxon>
        <taxon>Micrococcales</taxon>
        <taxon>Microbacteriaceae</taxon>
        <taxon>Leucobacter</taxon>
    </lineage>
</organism>
<accession>A0ABS1SGA6</accession>
<sequence>MASSGVTIVDIARALGVSKTAVSSALHGRGRVSEETRQRVLAQAERMGYVSNRAAQRLRGGRHGAIGLHLPADLRELAFYMEFAFGVADAAALAGVDLLLRTAHTGGAARPQIDGLLIVDPTPATFGGAVAGLGDVPVVAVGEYRGPERERIAAWIAADHRGLAGEVLDALADTGASRPALAAIESDREPFWASQVVAGYEDWCAKRGVTPEIRRVSVTPNDGEIAATLEAVAAGGCDGLLWVAQGIVPHALALQAQGVAANVRMGAMATELGPPRVVGVDLRPREYGRAAAELLLRVLAGGGGEQLGHDAVIVRPEAATPRLT</sequence>